<feature type="domain" description="AB hydrolase-1" evidence="2">
    <location>
        <begin position="3"/>
        <end position="224"/>
    </location>
</feature>
<proteinExistence type="predicted"/>
<evidence type="ECO:0000313" key="3">
    <source>
        <dbReference type="EMBL" id="AZN41127.1"/>
    </source>
</evidence>
<dbReference type="EMBL" id="CP034437">
    <property type="protein sequence ID" value="AZN41127.1"/>
    <property type="molecule type" value="Genomic_DNA"/>
</dbReference>
<dbReference type="PANTHER" id="PTHR43798">
    <property type="entry name" value="MONOACYLGLYCEROL LIPASE"/>
    <property type="match status" value="1"/>
</dbReference>
<dbReference type="InterPro" id="IPR050266">
    <property type="entry name" value="AB_hydrolase_sf"/>
</dbReference>
<dbReference type="AlphaFoldDB" id="A0A3S9A5U8"/>
<evidence type="ECO:0000256" key="1">
    <source>
        <dbReference type="ARBA" id="ARBA00022801"/>
    </source>
</evidence>
<keyword evidence="1 3" id="KW-0378">Hydrolase</keyword>
<evidence type="ECO:0000259" key="2">
    <source>
        <dbReference type="Pfam" id="PF00561"/>
    </source>
</evidence>
<dbReference type="SUPFAM" id="SSF53474">
    <property type="entry name" value="alpha/beta-Hydrolases"/>
    <property type="match status" value="1"/>
</dbReference>
<reference evidence="4" key="1">
    <citation type="submission" date="2018-12" db="EMBL/GenBank/DDBJ databases">
        <title>Genome sequence of Peanibacillus sp.</title>
        <authorList>
            <person name="Subramani G."/>
            <person name="Srinivasan S."/>
            <person name="Kim M.K."/>
        </authorList>
    </citation>
    <scope>NUCLEOTIDE SEQUENCE [LARGE SCALE GENOMIC DNA]</scope>
    <source>
        <strain evidence="4">18JY67-1</strain>
    </source>
</reference>
<dbReference type="InterPro" id="IPR000073">
    <property type="entry name" value="AB_hydrolase_1"/>
</dbReference>
<keyword evidence="4" id="KW-1185">Reference proteome</keyword>
<sequence>MSIDQRGCLRSDAIEEAEDFSVQHLIDDFEALRAYFGVERWGLIGHSFGGYLAIEYAYQHPNAIDQMVLECPSFDLIESFRSVVSKAEQLYLAAGDRQLADRCRGAYTCSVNELFRTFSAISEKRDQVYFRSLSPSFFDVLVEQSGIDDRDWQKQMMFQNKLNDSVFNQPNLDKLSSINCPVLLIKGRYDPICSEYQTEQFLKNVRNSSVVTFDHSAHMPRHEEPDLFAETIEAFVTLHSQVR</sequence>
<accession>A0A3S9A5U8</accession>
<organism evidence="3 4">
    <name type="scientific">Paenibacillus albus</name>
    <dbReference type="NCBI Taxonomy" id="2495582"/>
    <lineage>
        <taxon>Bacteria</taxon>
        <taxon>Bacillati</taxon>
        <taxon>Bacillota</taxon>
        <taxon>Bacilli</taxon>
        <taxon>Bacillales</taxon>
        <taxon>Paenibacillaceae</taxon>
        <taxon>Paenibacillus</taxon>
    </lineage>
</organism>
<gene>
    <name evidence="3" type="ORF">EJC50_16695</name>
</gene>
<dbReference type="GO" id="GO:0016787">
    <property type="term" value="F:hydrolase activity"/>
    <property type="evidence" value="ECO:0007669"/>
    <property type="project" value="UniProtKB-KW"/>
</dbReference>
<dbReference type="PANTHER" id="PTHR43798:SF31">
    <property type="entry name" value="AB HYDROLASE SUPERFAMILY PROTEIN YCLE"/>
    <property type="match status" value="1"/>
</dbReference>
<dbReference type="Gene3D" id="3.40.50.1820">
    <property type="entry name" value="alpha/beta hydrolase"/>
    <property type="match status" value="1"/>
</dbReference>
<dbReference type="KEGG" id="palb:EJC50_16695"/>
<dbReference type="Proteomes" id="UP000272528">
    <property type="component" value="Chromosome"/>
</dbReference>
<dbReference type="InterPro" id="IPR029058">
    <property type="entry name" value="AB_hydrolase_fold"/>
</dbReference>
<protein>
    <submittedName>
        <fullName evidence="3">Alpha/beta hydrolase</fullName>
    </submittedName>
</protein>
<dbReference type="Pfam" id="PF00561">
    <property type="entry name" value="Abhydrolase_1"/>
    <property type="match status" value="1"/>
</dbReference>
<evidence type="ECO:0000313" key="4">
    <source>
        <dbReference type="Proteomes" id="UP000272528"/>
    </source>
</evidence>
<dbReference type="OrthoDB" id="9775557at2"/>
<name>A0A3S9A5U8_9BACL</name>
<dbReference type="GO" id="GO:0016020">
    <property type="term" value="C:membrane"/>
    <property type="evidence" value="ECO:0007669"/>
    <property type="project" value="TreeGrafter"/>
</dbReference>